<evidence type="ECO:0000256" key="1">
    <source>
        <dbReference type="SAM" id="MobiDB-lite"/>
    </source>
</evidence>
<dbReference type="STRING" id="1048205.AB852_04320"/>
<dbReference type="AlphaFoldDB" id="A0A1Q4VFW5"/>
<sequence length="171" mass="17448">MYGEVPPTSGVPQFPPLRVRGRFTAVRRVARQGRRAGAACLAAVVTGLLVADLTQRPTEPQRPAKQAGRVSAEDQHRPVAPWARAPVRIADVAAAGLLRPGDRVDIVTAGGPARNGAGRVVAAGVRVAEVPKAAAASLEGGALVVLSAPRRTAGRLAAAGAVSPLAVVLCR</sequence>
<accession>A0A1Q4VFW5</accession>
<evidence type="ECO:0000313" key="2">
    <source>
        <dbReference type="EMBL" id="OKH96719.1"/>
    </source>
</evidence>
<organism evidence="2 3">
    <name type="scientific">Streptomyces uncialis</name>
    <dbReference type="NCBI Taxonomy" id="1048205"/>
    <lineage>
        <taxon>Bacteria</taxon>
        <taxon>Bacillati</taxon>
        <taxon>Actinomycetota</taxon>
        <taxon>Actinomycetes</taxon>
        <taxon>Kitasatosporales</taxon>
        <taxon>Streptomycetaceae</taxon>
        <taxon>Streptomyces</taxon>
    </lineage>
</organism>
<name>A0A1Q4VFW5_9ACTN</name>
<proteinExistence type="predicted"/>
<gene>
    <name evidence="2" type="ORF">AB852_04320</name>
</gene>
<keyword evidence="3" id="KW-1185">Reference proteome</keyword>
<comment type="caution">
    <text evidence="2">The sequence shown here is derived from an EMBL/GenBank/DDBJ whole genome shotgun (WGS) entry which is preliminary data.</text>
</comment>
<dbReference type="Proteomes" id="UP000186455">
    <property type="component" value="Unassembled WGS sequence"/>
</dbReference>
<reference evidence="2 3" key="1">
    <citation type="submission" date="2015-06" db="EMBL/GenBank/DDBJ databases">
        <title>Cloning and characterization of the uncialamcin biosynthetic gene cluster.</title>
        <authorList>
            <person name="Yan X."/>
            <person name="Huang T."/>
            <person name="Ge H."/>
            <person name="Shen B."/>
        </authorList>
    </citation>
    <scope>NUCLEOTIDE SEQUENCE [LARGE SCALE GENOMIC DNA]</scope>
    <source>
        <strain evidence="2 3">DCA2648</strain>
    </source>
</reference>
<protein>
    <recommendedName>
        <fullName evidence="4">Flp pilus assembly protein RcpC/CpaB domain-containing protein</fullName>
    </recommendedName>
</protein>
<evidence type="ECO:0000313" key="3">
    <source>
        <dbReference type="Proteomes" id="UP000186455"/>
    </source>
</evidence>
<dbReference type="EMBL" id="LFBV01000001">
    <property type="protein sequence ID" value="OKH96719.1"/>
    <property type="molecule type" value="Genomic_DNA"/>
</dbReference>
<evidence type="ECO:0008006" key="4">
    <source>
        <dbReference type="Google" id="ProtNLM"/>
    </source>
</evidence>
<feature type="region of interest" description="Disordered" evidence="1">
    <location>
        <begin position="56"/>
        <end position="77"/>
    </location>
</feature>